<keyword evidence="13" id="KW-0540">Nuclease</keyword>
<dbReference type="GO" id="GO:0003677">
    <property type="term" value="F:DNA binding"/>
    <property type="evidence" value="ECO:0007669"/>
    <property type="project" value="UniProtKB-UniRule"/>
</dbReference>
<dbReference type="CDD" id="cd09859">
    <property type="entry name" value="PIN_53EXO"/>
    <property type="match status" value="1"/>
</dbReference>
<evidence type="ECO:0000256" key="6">
    <source>
        <dbReference type="ARBA" id="ARBA00022705"/>
    </source>
</evidence>
<evidence type="ECO:0000256" key="11">
    <source>
        <dbReference type="ARBA" id="ARBA00049244"/>
    </source>
</evidence>
<dbReference type="PROSITE" id="PS00447">
    <property type="entry name" value="DNA_POLYMERASE_A"/>
    <property type="match status" value="1"/>
</dbReference>
<dbReference type="Gene3D" id="1.10.150.20">
    <property type="entry name" value="5' to 3' exonuclease, C-terminal subdomain"/>
    <property type="match status" value="2"/>
</dbReference>
<dbReference type="RefSeq" id="WP_260330986.1">
    <property type="nucleotide sequence ID" value="NZ_JACHIO010000007.1"/>
</dbReference>
<dbReference type="EC" id="2.7.7.7" evidence="2 12"/>
<evidence type="ECO:0000256" key="1">
    <source>
        <dbReference type="ARBA" id="ARBA00007705"/>
    </source>
</evidence>
<keyword evidence="10 13" id="KW-0234">DNA repair</keyword>
<keyword evidence="13" id="KW-0378">Hydrolase</keyword>
<dbReference type="GO" id="GO:0006302">
    <property type="term" value="P:double-strand break repair"/>
    <property type="evidence" value="ECO:0007669"/>
    <property type="project" value="TreeGrafter"/>
</dbReference>
<evidence type="ECO:0000259" key="15">
    <source>
        <dbReference type="SMART" id="SM00475"/>
    </source>
</evidence>
<keyword evidence="5 13" id="KW-0548">Nucleotidyltransferase</keyword>
<dbReference type="InterPro" id="IPR019760">
    <property type="entry name" value="DNA-dir_DNA_pol_A_CS"/>
</dbReference>
<feature type="region of interest" description="Disordered" evidence="14">
    <location>
        <begin position="592"/>
        <end position="619"/>
    </location>
</feature>
<dbReference type="Pfam" id="PF22619">
    <property type="entry name" value="DNA_polI_exo1"/>
    <property type="match status" value="1"/>
</dbReference>
<dbReference type="SMART" id="SM00475">
    <property type="entry name" value="53EXOc"/>
    <property type="match status" value="1"/>
</dbReference>
<dbReference type="InterPro" id="IPR036279">
    <property type="entry name" value="5-3_exonuclease_C_sf"/>
</dbReference>
<dbReference type="GO" id="GO:0006261">
    <property type="term" value="P:DNA-templated DNA replication"/>
    <property type="evidence" value="ECO:0007669"/>
    <property type="project" value="UniProtKB-UniRule"/>
</dbReference>
<dbReference type="SUPFAM" id="SSF56672">
    <property type="entry name" value="DNA/RNA polymerases"/>
    <property type="match status" value="1"/>
</dbReference>
<dbReference type="SUPFAM" id="SSF88723">
    <property type="entry name" value="PIN domain-like"/>
    <property type="match status" value="1"/>
</dbReference>
<feature type="domain" description="DNA-directed DNA polymerase family A palm" evidence="16">
    <location>
        <begin position="788"/>
        <end position="994"/>
    </location>
</feature>
<evidence type="ECO:0000256" key="2">
    <source>
        <dbReference type="ARBA" id="ARBA00012417"/>
    </source>
</evidence>
<comment type="caution">
    <text evidence="17">The sequence shown here is derived from an EMBL/GenBank/DDBJ whole genome shotgun (WGS) entry which is preliminary data.</text>
</comment>
<dbReference type="InterPro" id="IPR036397">
    <property type="entry name" value="RNaseH_sf"/>
</dbReference>
<dbReference type="InterPro" id="IPR008918">
    <property type="entry name" value="HhH2"/>
</dbReference>
<keyword evidence="4 13" id="KW-0808">Transferase</keyword>
<dbReference type="CDD" id="cd09898">
    <property type="entry name" value="H3TH_53EXO"/>
    <property type="match status" value="1"/>
</dbReference>
<dbReference type="PRINTS" id="PR00868">
    <property type="entry name" value="DNAPOLI"/>
</dbReference>
<keyword evidence="13" id="KW-0269">Exonuclease</keyword>
<dbReference type="GO" id="GO:0008409">
    <property type="term" value="F:5'-3' exonuclease activity"/>
    <property type="evidence" value="ECO:0007669"/>
    <property type="project" value="UniProtKB-UniRule"/>
</dbReference>
<dbReference type="InterPro" id="IPR054690">
    <property type="entry name" value="DNA_polI_exonuclease"/>
</dbReference>
<keyword evidence="9 13" id="KW-0238">DNA-binding</keyword>
<name>A0A7W8E9J4_9BACT</name>
<dbReference type="InterPro" id="IPR029060">
    <property type="entry name" value="PIN-like_dom_sf"/>
</dbReference>
<evidence type="ECO:0000313" key="17">
    <source>
        <dbReference type="EMBL" id="MBB5063766.1"/>
    </source>
</evidence>
<evidence type="ECO:0000256" key="9">
    <source>
        <dbReference type="ARBA" id="ARBA00023125"/>
    </source>
</evidence>
<keyword evidence="8 13" id="KW-0239">DNA-directed DNA polymerase</keyword>
<dbReference type="AlphaFoldDB" id="A0A7W8E9J4"/>
<protein>
    <recommendedName>
        <fullName evidence="3 12">DNA polymerase I</fullName>
        <ecNumber evidence="2 12">2.7.7.7</ecNumber>
    </recommendedName>
</protein>
<feature type="region of interest" description="Disordered" evidence="14">
    <location>
        <begin position="387"/>
        <end position="442"/>
    </location>
</feature>
<evidence type="ECO:0000256" key="7">
    <source>
        <dbReference type="ARBA" id="ARBA00022763"/>
    </source>
</evidence>
<feature type="compositionally biased region" description="Low complexity" evidence="14">
    <location>
        <begin position="592"/>
        <end position="610"/>
    </location>
</feature>
<keyword evidence="6 13" id="KW-0235">DNA replication</keyword>
<dbReference type="EMBL" id="JACHIO010000007">
    <property type="protein sequence ID" value="MBB5063766.1"/>
    <property type="molecule type" value="Genomic_DNA"/>
</dbReference>
<dbReference type="CDD" id="cd06140">
    <property type="entry name" value="DNA_polA_I_Bacillus_like_exo"/>
    <property type="match status" value="1"/>
</dbReference>
<dbReference type="SMART" id="SM00482">
    <property type="entry name" value="POLAc"/>
    <property type="match status" value="1"/>
</dbReference>
<dbReference type="FunFam" id="1.10.150.20:FF:000003">
    <property type="entry name" value="DNA polymerase I"/>
    <property type="match status" value="1"/>
</dbReference>
<dbReference type="Proteomes" id="UP000584867">
    <property type="component" value="Unassembled WGS sequence"/>
</dbReference>
<dbReference type="InterPro" id="IPR012337">
    <property type="entry name" value="RNaseH-like_sf"/>
</dbReference>
<accession>A0A7W8E9J4</accession>
<dbReference type="PANTHER" id="PTHR10133">
    <property type="entry name" value="DNA POLYMERASE I"/>
    <property type="match status" value="1"/>
</dbReference>
<dbReference type="InterPro" id="IPR002298">
    <property type="entry name" value="DNA_polymerase_A"/>
</dbReference>
<evidence type="ECO:0000256" key="3">
    <source>
        <dbReference type="ARBA" id="ARBA00020311"/>
    </source>
</evidence>
<dbReference type="InterPro" id="IPR002421">
    <property type="entry name" value="5-3_exonuclease"/>
</dbReference>
<feature type="domain" description="5'-3' exonuclease" evidence="15">
    <location>
        <begin position="14"/>
        <end position="296"/>
    </location>
</feature>
<evidence type="ECO:0000256" key="12">
    <source>
        <dbReference type="NCBIfam" id="TIGR00593"/>
    </source>
</evidence>
<comment type="function">
    <text evidence="13">In addition to polymerase activity, this DNA polymerase exhibits 5'-3' exonuclease activity.</text>
</comment>
<proteinExistence type="inferred from homology"/>
<dbReference type="Gene3D" id="3.30.70.370">
    <property type="match status" value="1"/>
</dbReference>
<dbReference type="FunFam" id="1.20.1060.10:FF:000001">
    <property type="entry name" value="DNA polymerase I"/>
    <property type="match status" value="1"/>
</dbReference>
<evidence type="ECO:0000256" key="14">
    <source>
        <dbReference type="SAM" id="MobiDB-lite"/>
    </source>
</evidence>
<dbReference type="InterPro" id="IPR020046">
    <property type="entry name" value="5-3_exonucl_a-hlix_arch_N"/>
</dbReference>
<evidence type="ECO:0000256" key="10">
    <source>
        <dbReference type="ARBA" id="ARBA00023204"/>
    </source>
</evidence>
<dbReference type="NCBIfam" id="TIGR00593">
    <property type="entry name" value="pola"/>
    <property type="match status" value="1"/>
</dbReference>
<evidence type="ECO:0000256" key="4">
    <source>
        <dbReference type="ARBA" id="ARBA00022679"/>
    </source>
</evidence>
<dbReference type="CDD" id="cd08637">
    <property type="entry name" value="DNA_pol_A_pol_I_C"/>
    <property type="match status" value="1"/>
</dbReference>
<gene>
    <name evidence="13" type="primary">polA</name>
    <name evidence="17" type="ORF">HDF15_002111</name>
</gene>
<evidence type="ECO:0000313" key="18">
    <source>
        <dbReference type="Proteomes" id="UP000584867"/>
    </source>
</evidence>
<evidence type="ECO:0000256" key="8">
    <source>
        <dbReference type="ARBA" id="ARBA00022932"/>
    </source>
</evidence>
<evidence type="ECO:0000256" key="13">
    <source>
        <dbReference type="RuleBase" id="RU004460"/>
    </source>
</evidence>
<evidence type="ECO:0000259" key="16">
    <source>
        <dbReference type="SMART" id="SM00482"/>
    </source>
</evidence>
<dbReference type="FunFam" id="1.10.150.20:FF:000002">
    <property type="entry name" value="DNA polymerase I"/>
    <property type="match status" value="1"/>
</dbReference>
<organism evidence="17 18">
    <name type="scientific">Granulicella mallensis</name>
    <dbReference type="NCBI Taxonomy" id="940614"/>
    <lineage>
        <taxon>Bacteria</taxon>
        <taxon>Pseudomonadati</taxon>
        <taxon>Acidobacteriota</taxon>
        <taxon>Terriglobia</taxon>
        <taxon>Terriglobales</taxon>
        <taxon>Acidobacteriaceae</taxon>
        <taxon>Granulicella</taxon>
    </lineage>
</organism>
<reference evidence="17 18" key="1">
    <citation type="submission" date="2020-08" db="EMBL/GenBank/DDBJ databases">
        <title>Genomic Encyclopedia of Type Strains, Phase IV (KMG-V): Genome sequencing to study the core and pangenomes of soil and plant-associated prokaryotes.</title>
        <authorList>
            <person name="Whitman W."/>
        </authorList>
    </citation>
    <scope>NUCLEOTIDE SEQUENCE [LARGE SCALE GENOMIC DNA]</scope>
    <source>
        <strain evidence="17 18">X5P3</strain>
    </source>
</reference>
<dbReference type="Pfam" id="PF02739">
    <property type="entry name" value="5_3_exonuc_N"/>
    <property type="match status" value="1"/>
</dbReference>
<keyword evidence="7 13" id="KW-0227">DNA damage</keyword>
<dbReference type="InterPro" id="IPR018320">
    <property type="entry name" value="DNA_polymerase_1"/>
</dbReference>
<dbReference type="Gene3D" id="3.30.420.10">
    <property type="entry name" value="Ribonuclease H-like superfamily/Ribonuclease H"/>
    <property type="match status" value="1"/>
</dbReference>
<dbReference type="Pfam" id="PF00476">
    <property type="entry name" value="DNA_pol_A"/>
    <property type="match status" value="1"/>
</dbReference>
<comment type="catalytic activity">
    <reaction evidence="11 13">
        <text>DNA(n) + a 2'-deoxyribonucleoside 5'-triphosphate = DNA(n+1) + diphosphate</text>
        <dbReference type="Rhea" id="RHEA:22508"/>
        <dbReference type="Rhea" id="RHEA-COMP:17339"/>
        <dbReference type="Rhea" id="RHEA-COMP:17340"/>
        <dbReference type="ChEBI" id="CHEBI:33019"/>
        <dbReference type="ChEBI" id="CHEBI:61560"/>
        <dbReference type="ChEBI" id="CHEBI:173112"/>
        <dbReference type="EC" id="2.7.7.7"/>
    </reaction>
</comment>
<dbReference type="SMART" id="SM00279">
    <property type="entry name" value="HhH2"/>
    <property type="match status" value="1"/>
</dbReference>
<dbReference type="InterPro" id="IPR020045">
    <property type="entry name" value="DNA_polI_H3TH"/>
</dbReference>
<dbReference type="SUPFAM" id="SSF47807">
    <property type="entry name" value="5' to 3' exonuclease, C-terminal subdomain"/>
    <property type="match status" value="1"/>
</dbReference>
<comment type="similarity">
    <text evidence="1 13">Belongs to the DNA polymerase type-A family.</text>
</comment>
<evidence type="ECO:0000256" key="5">
    <source>
        <dbReference type="ARBA" id="ARBA00022695"/>
    </source>
</evidence>
<dbReference type="GO" id="GO:0003887">
    <property type="term" value="F:DNA-directed DNA polymerase activity"/>
    <property type="evidence" value="ECO:0007669"/>
    <property type="project" value="UniProtKB-UniRule"/>
</dbReference>
<dbReference type="Gene3D" id="1.20.1060.10">
    <property type="entry name" value="Taq DNA Polymerase, Chain T, domain 4"/>
    <property type="match status" value="1"/>
</dbReference>
<dbReference type="SUPFAM" id="SSF53098">
    <property type="entry name" value="Ribonuclease H-like"/>
    <property type="match status" value="1"/>
</dbReference>
<dbReference type="InterPro" id="IPR001098">
    <property type="entry name" value="DNA-dir_DNA_pol_A_palm_dom"/>
</dbReference>
<dbReference type="PANTHER" id="PTHR10133:SF27">
    <property type="entry name" value="DNA POLYMERASE NU"/>
    <property type="match status" value="1"/>
</dbReference>
<dbReference type="InterPro" id="IPR043502">
    <property type="entry name" value="DNA/RNA_pol_sf"/>
</dbReference>
<dbReference type="Pfam" id="PF01367">
    <property type="entry name" value="5_3_exonuc"/>
    <property type="match status" value="1"/>
</dbReference>
<dbReference type="Gene3D" id="3.40.50.1010">
    <property type="entry name" value="5'-nuclease"/>
    <property type="match status" value="1"/>
</dbReference>
<sequence>MQTKEEIAMPNKTDKPPIYLLDSMAFIFRAYHAMQRSRPMSTRTGIPTAATYVFVNMINKLRKDFQPQYLAAVYDVGAPLLRNEQAKQMKDVQKFNIKTQEFETIEYGGYKANRAETPPDLIQQQPYIRRALEAFRIPILFYEGFEADDVIGTLSCQLSALGHHVYVVSSDKDMMQLVNENVSILNPMKDNLILDPAGVENVLGVPPAHVVDVMALRGDAIDNIPGAPGIGDKGSVELIQQFGTVEGALDRAAEVKKKTYRESLQNNRDNILLSKELVTIHTAVPIEFSLDHMRTQPVDNAACRALFTELEFTTMLKELAPDVDATPVTYNIKATTDDLAKLLAEAREPSLVARDLEAHSSITNQLPRGLAIALAETTQAIAEEVAADASANAEVEESEPEPPQTMSLFGADEGSGPRAQGSEDSSSEPGGLNPEPSQDPACRLGLAVTAGHAIEVSLDTPGIREALADPALPKQVHDLKAVLRALQPHDITLAGPITDVMLQSYLLNPTHSSHTLIDLAARTTSRALTHQPTKDNPNDPKRLPEAAAAIARLAVTLGEQLAEVPTTHVIPKDDPALGGAITTEMLFADKAQGAGPRAQGPASASSGRRALNPETSPLNEHSTLSEVYEQLDLPLVSVLLQMEQTGVRVDSNLLREMSSRLAVTIDDLAERIYASSGHRFNINSPKQLGDVLFNKMDLPKPTKHGKGKVISTAQDILEDLAQHHEVPAIVLEYRQLQKLKSTYLDQLPSLTDANGRIHTTFNQVGTATGRLSSINPNLQNIPIRTAVGREIRAAFIAAPGNLLMSADYSQIELRLMAHFSQDPLLLDAYRTGKDIHTLTAAEVFEVDAATMDKETRARAKAVNFGIVYGISPFGLAAQLGIDQKVAKAYIERYFDRYKGVATFIEQTLETVRRDQAVKTAFGRVRPIPDIQSRNPNQRGFAERTAVNTPLQGTAADLIKIAMLRIDAAIRMRNLRSLMTLQVHDELLFDVVPEEADEMQELVKTEMESAAEFSVPIVAEVGLGDNWRDIK</sequence>